<dbReference type="Pfam" id="PF18758">
    <property type="entry name" value="KDZ"/>
    <property type="match status" value="1"/>
</dbReference>
<gene>
    <name evidence="2" type="ORF">WOLCODRAFT_73088</name>
</gene>
<dbReference type="STRING" id="742152.A0A2H3JVI5"/>
<dbReference type="OrthoDB" id="2792342at2759"/>
<evidence type="ECO:0000259" key="1">
    <source>
        <dbReference type="Pfam" id="PF18803"/>
    </source>
</evidence>
<dbReference type="AlphaFoldDB" id="A0A2H3JVI5"/>
<evidence type="ECO:0000313" key="2">
    <source>
        <dbReference type="EMBL" id="PCH41848.1"/>
    </source>
</evidence>
<accession>A0A2H3JVI5</accession>
<feature type="domain" description="CxC2-like cysteine cluster KDZ transposase-associated" evidence="1">
    <location>
        <begin position="1"/>
        <end position="70"/>
    </location>
</feature>
<keyword evidence="3" id="KW-1185">Reference proteome</keyword>
<dbReference type="Pfam" id="PF18803">
    <property type="entry name" value="CxC2"/>
    <property type="match status" value="1"/>
</dbReference>
<feature type="non-terminal residue" evidence="2">
    <location>
        <position position="1"/>
    </location>
</feature>
<name>A0A2H3JVI5_WOLCO</name>
<dbReference type="InterPro" id="IPR040521">
    <property type="entry name" value="KDZ"/>
</dbReference>
<reference evidence="2 3" key="1">
    <citation type="journal article" date="2012" name="Science">
        <title>The Paleozoic origin of enzymatic lignin decomposition reconstructed from 31 fungal genomes.</title>
        <authorList>
            <person name="Floudas D."/>
            <person name="Binder M."/>
            <person name="Riley R."/>
            <person name="Barry K."/>
            <person name="Blanchette R.A."/>
            <person name="Henrissat B."/>
            <person name="Martinez A.T."/>
            <person name="Otillar R."/>
            <person name="Spatafora J.W."/>
            <person name="Yadav J.S."/>
            <person name="Aerts A."/>
            <person name="Benoit I."/>
            <person name="Boyd A."/>
            <person name="Carlson A."/>
            <person name="Copeland A."/>
            <person name="Coutinho P.M."/>
            <person name="de Vries R.P."/>
            <person name="Ferreira P."/>
            <person name="Findley K."/>
            <person name="Foster B."/>
            <person name="Gaskell J."/>
            <person name="Glotzer D."/>
            <person name="Gorecki P."/>
            <person name="Heitman J."/>
            <person name="Hesse C."/>
            <person name="Hori C."/>
            <person name="Igarashi K."/>
            <person name="Jurgens J.A."/>
            <person name="Kallen N."/>
            <person name="Kersten P."/>
            <person name="Kohler A."/>
            <person name="Kuees U."/>
            <person name="Kumar T.K.A."/>
            <person name="Kuo A."/>
            <person name="LaButti K."/>
            <person name="Larrondo L.F."/>
            <person name="Lindquist E."/>
            <person name="Ling A."/>
            <person name="Lombard V."/>
            <person name="Lucas S."/>
            <person name="Lundell T."/>
            <person name="Martin R."/>
            <person name="McLaughlin D.J."/>
            <person name="Morgenstern I."/>
            <person name="Morin E."/>
            <person name="Murat C."/>
            <person name="Nagy L.G."/>
            <person name="Nolan M."/>
            <person name="Ohm R.A."/>
            <person name="Patyshakuliyeva A."/>
            <person name="Rokas A."/>
            <person name="Ruiz-Duenas F.J."/>
            <person name="Sabat G."/>
            <person name="Salamov A."/>
            <person name="Samejima M."/>
            <person name="Schmutz J."/>
            <person name="Slot J.C."/>
            <person name="St John F."/>
            <person name="Stenlid J."/>
            <person name="Sun H."/>
            <person name="Sun S."/>
            <person name="Syed K."/>
            <person name="Tsang A."/>
            <person name="Wiebenga A."/>
            <person name="Young D."/>
            <person name="Pisabarro A."/>
            <person name="Eastwood D.C."/>
            <person name="Martin F."/>
            <person name="Cullen D."/>
            <person name="Grigoriev I.V."/>
            <person name="Hibbett D.S."/>
        </authorList>
    </citation>
    <scope>NUCLEOTIDE SEQUENCE [LARGE SCALE GENOMIC DNA]</scope>
    <source>
        <strain evidence="2 3">MD-104</strain>
    </source>
</reference>
<organism evidence="2 3">
    <name type="scientific">Wolfiporia cocos (strain MD-104)</name>
    <name type="common">Brown rot fungus</name>
    <dbReference type="NCBI Taxonomy" id="742152"/>
    <lineage>
        <taxon>Eukaryota</taxon>
        <taxon>Fungi</taxon>
        <taxon>Dikarya</taxon>
        <taxon>Basidiomycota</taxon>
        <taxon>Agaricomycotina</taxon>
        <taxon>Agaricomycetes</taxon>
        <taxon>Polyporales</taxon>
        <taxon>Phaeolaceae</taxon>
        <taxon>Wolfiporia</taxon>
    </lineage>
</organism>
<evidence type="ECO:0000313" key="3">
    <source>
        <dbReference type="Proteomes" id="UP000218811"/>
    </source>
</evidence>
<dbReference type="InterPro" id="IPR041457">
    <property type="entry name" value="CxC2_KDZ-assoc"/>
</dbReference>
<sequence>HHLDINWCGCENFPPHDQQLLAMGLYPASTLQPQTAFTFWVLDDYLLTNKECKMSAMSYYSRLCRVTDNAFPQWMTIGLQDRYRELLRVSRQWRNLKYQKWHGFGHDLGRKVGSGDLAIFCAACPQPGVNIQDEWEQDTDQCSRWKYSRSMVMIGNFTAEHLRTRRPDDDVWLGDGHGFMVAEARYKIHLAAAKESKQRSTCHDHRAVNQANADRHNLEATEIGAAACGHHRCFFPHLVVDFQEGER</sequence>
<dbReference type="Proteomes" id="UP000218811">
    <property type="component" value="Unassembled WGS sequence"/>
</dbReference>
<dbReference type="EMBL" id="KB468124">
    <property type="protein sequence ID" value="PCH41848.1"/>
    <property type="molecule type" value="Genomic_DNA"/>
</dbReference>
<proteinExistence type="predicted"/>
<dbReference type="OMA" id="GWEHEED"/>
<protein>
    <recommendedName>
        <fullName evidence="1">CxC2-like cysteine cluster KDZ transposase-associated domain-containing protein</fullName>
    </recommendedName>
</protein>